<protein>
    <recommendedName>
        <fullName evidence="4 9">Phosphoglycerate kinase</fullName>
        <ecNumber evidence="4 9">2.7.2.3</ecNumber>
    </recommendedName>
</protein>
<dbReference type="EMBL" id="CP112932">
    <property type="protein sequence ID" value="WPY00865.1"/>
    <property type="molecule type" value="Genomic_DNA"/>
</dbReference>
<dbReference type="InterPro" id="IPR015824">
    <property type="entry name" value="Phosphoglycerate_kinase_N"/>
</dbReference>
<gene>
    <name evidence="9" type="primary">pgk</name>
    <name evidence="11" type="ORF">Trichorick_00755</name>
</gene>
<evidence type="ECO:0000256" key="8">
    <source>
        <dbReference type="ARBA" id="ARBA00022840"/>
    </source>
</evidence>
<comment type="similarity">
    <text evidence="2 9 10">Belongs to the phosphoglycerate kinase family.</text>
</comment>
<keyword evidence="9" id="KW-0324">Glycolysis</keyword>
<dbReference type="PANTHER" id="PTHR11406">
    <property type="entry name" value="PHOSPHOGLYCERATE KINASE"/>
    <property type="match status" value="1"/>
</dbReference>
<keyword evidence="9" id="KW-0963">Cytoplasm</keyword>
<evidence type="ECO:0000256" key="1">
    <source>
        <dbReference type="ARBA" id="ARBA00000642"/>
    </source>
</evidence>
<evidence type="ECO:0000256" key="5">
    <source>
        <dbReference type="ARBA" id="ARBA00022679"/>
    </source>
</evidence>
<evidence type="ECO:0000256" key="2">
    <source>
        <dbReference type="ARBA" id="ARBA00008982"/>
    </source>
</evidence>
<keyword evidence="7 9" id="KW-0418">Kinase</keyword>
<feature type="binding site" evidence="9">
    <location>
        <begin position="20"/>
        <end position="22"/>
    </location>
    <ligand>
        <name>substrate</name>
    </ligand>
</feature>
<dbReference type="PRINTS" id="PR00477">
    <property type="entry name" value="PHGLYCKINASE"/>
</dbReference>
<comment type="pathway">
    <text evidence="9">Carbohydrate degradation; glycolysis; pyruvate from D-glyceraldehyde 3-phosphate: step 2/5.</text>
</comment>
<feature type="binding site" evidence="9">
    <location>
        <begin position="352"/>
        <end position="355"/>
    </location>
    <ligand>
        <name>ATP</name>
        <dbReference type="ChEBI" id="CHEBI:30616"/>
    </ligand>
</feature>
<name>A0ABZ0UUI9_9RICK</name>
<reference evidence="11 12" key="1">
    <citation type="submission" date="2022-10" db="EMBL/GenBank/DDBJ databases">
        <title>Host association and intracellularity evolved multiple times independently in the Rickettsiales.</title>
        <authorList>
            <person name="Castelli M."/>
            <person name="Nardi T."/>
            <person name="Gammuto L."/>
            <person name="Bellinzona G."/>
            <person name="Sabaneyeva E."/>
            <person name="Potekhin A."/>
            <person name="Serra V."/>
            <person name="Petroni G."/>
            <person name="Sassera D."/>
        </authorList>
    </citation>
    <scope>NUCLEOTIDE SEQUENCE [LARGE SCALE GENOMIC DNA]</scope>
    <source>
        <strain evidence="11 12">Kr 154-4</strain>
    </source>
</reference>
<dbReference type="Gene3D" id="3.40.50.1260">
    <property type="entry name" value="Phosphoglycerate kinase, N-terminal domain"/>
    <property type="match status" value="2"/>
</dbReference>
<dbReference type="InterPro" id="IPR001576">
    <property type="entry name" value="Phosphoglycerate_kinase"/>
</dbReference>
<evidence type="ECO:0000256" key="3">
    <source>
        <dbReference type="ARBA" id="ARBA00011245"/>
    </source>
</evidence>
<feature type="binding site" evidence="9">
    <location>
        <position position="35"/>
    </location>
    <ligand>
        <name>substrate</name>
    </ligand>
</feature>
<dbReference type="GO" id="GO:0016301">
    <property type="term" value="F:kinase activity"/>
    <property type="evidence" value="ECO:0007669"/>
    <property type="project" value="UniProtKB-KW"/>
</dbReference>
<feature type="binding site" evidence="9">
    <location>
        <position position="116"/>
    </location>
    <ligand>
        <name>substrate</name>
    </ligand>
</feature>
<proteinExistence type="inferred from homology"/>
<evidence type="ECO:0000256" key="9">
    <source>
        <dbReference type="HAMAP-Rule" id="MF_00145"/>
    </source>
</evidence>
<accession>A0ABZ0UUI9</accession>
<dbReference type="PIRSF" id="PIRSF000724">
    <property type="entry name" value="Pgk"/>
    <property type="match status" value="1"/>
</dbReference>
<dbReference type="RefSeq" id="WP_323737695.1">
    <property type="nucleotide sequence ID" value="NZ_CP112932.1"/>
</dbReference>
<feature type="binding site" evidence="9">
    <location>
        <position position="149"/>
    </location>
    <ligand>
        <name>substrate</name>
    </ligand>
</feature>
<feature type="binding site" evidence="9">
    <location>
        <position position="322"/>
    </location>
    <ligand>
        <name>ATP</name>
        <dbReference type="ChEBI" id="CHEBI:30616"/>
    </ligand>
</feature>
<keyword evidence="8 9" id="KW-0067">ATP-binding</keyword>
<feature type="binding site" evidence="9">
    <location>
        <begin position="58"/>
        <end position="61"/>
    </location>
    <ligand>
        <name>substrate</name>
    </ligand>
</feature>
<comment type="caution">
    <text evidence="9">Lacks conserved residue(s) required for the propagation of feature annotation.</text>
</comment>
<keyword evidence="12" id="KW-1185">Reference proteome</keyword>
<comment type="subcellular location">
    <subcellularLocation>
        <location evidence="9">Cytoplasm</location>
    </subcellularLocation>
</comment>
<dbReference type="SUPFAM" id="SSF53748">
    <property type="entry name" value="Phosphoglycerate kinase"/>
    <property type="match status" value="1"/>
</dbReference>
<dbReference type="InterPro" id="IPR036043">
    <property type="entry name" value="Phosphoglycerate_kinase_sf"/>
</dbReference>
<evidence type="ECO:0000313" key="11">
    <source>
        <dbReference type="EMBL" id="WPY00865.1"/>
    </source>
</evidence>
<dbReference type="PANTHER" id="PTHR11406:SF23">
    <property type="entry name" value="PHOSPHOGLYCERATE KINASE 1, CHLOROPLASTIC-RELATED"/>
    <property type="match status" value="1"/>
</dbReference>
<evidence type="ECO:0000256" key="10">
    <source>
        <dbReference type="RuleBase" id="RU000532"/>
    </source>
</evidence>
<dbReference type="HAMAP" id="MF_00145">
    <property type="entry name" value="Phosphoglyc_kinase"/>
    <property type="match status" value="1"/>
</dbReference>
<feature type="binding site" evidence="9">
    <location>
        <position position="198"/>
    </location>
    <ligand>
        <name>ATP</name>
        <dbReference type="ChEBI" id="CHEBI:30616"/>
    </ligand>
</feature>
<comment type="catalytic activity">
    <reaction evidence="1 9 10">
        <text>(2R)-3-phosphoglycerate + ATP = (2R)-3-phospho-glyceroyl phosphate + ADP</text>
        <dbReference type="Rhea" id="RHEA:14801"/>
        <dbReference type="ChEBI" id="CHEBI:30616"/>
        <dbReference type="ChEBI" id="CHEBI:57604"/>
        <dbReference type="ChEBI" id="CHEBI:58272"/>
        <dbReference type="ChEBI" id="CHEBI:456216"/>
        <dbReference type="EC" id="2.7.2.3"/>
    </reaction>
</comment>
<dbReference type="Proteomes" id="UP001326613">
    <property type="component" value="Chromosome"/>
</dbReference>
<dbReference type="EC" id="2.7.2.3" evidence="4 9"/>
<comment type="subunit">
    <text evidence="3 9">Monomer.</text>
</comment>
<evidence type="ECO:0000256" key="7">
    <source>
        <dbReference type="ARBA" id="ARBA00022777"/>
    </source>
</evidence>
<keyword evidence="5 9" id="KW-0808">Transferase</keyword>
<evidence type="ECO:0000313" key="12">
    <source>
        <dbReference type="Proteomes" id="UP001326613"/>
    </source>
</evidence>
<organism evidence="11 12">
    <name type="scientific">Candidatus Trichorickettsia mobilis</name>
    <dbReference type="NCBI Taxonomy" id="1346319"/>
    <lineage>
        <taxon>Bacteria</taxon>
        <taxon>Pseudomonadati</taxon>
        <taxon>Pseudomonadota</taxon>
        <taxon>Alphaproteobacteria</taxon>
        <taxon>Rickettsiales</taxon>
        <taxon>Rickettsiaceae</taxon>
        <taxon>Rickettsieae</taxon>
        <taxon>Candidatus Trichorickettsia</taxon>
    </lineage>
</organism>
<dbReference type="Pfam" id="PF00162">
    <property type="entry name" value="PGK"/>
    <property type="match status" value="1"/>
</dbReference>
<sequence>MLKQLRDLEIKDKRVLLRLDLNLPIKDGKLTDNTRIIRSIPTINYLVNAGAKIIIISHFGRPHEFEQQFSLEQIAVQLKQYYNQPVKFFRECIGSKALAAVNSLAASEIMLLENLRFHPGEEKCDEVFTKELAILGDIYINDAFSCSHRAHSSIVGLPKLLPAAAGLGLLQELKNIDIILQKSSSATAIIGGAKVSTKIQLLNNLIKKIDNLIIVGKMANTFLAASEHKIGKSSNEPEYFQEAKNILNIAKSLGKNILLPIDVVVANKLENEQYNNCKIVYHDQINEDEIILDIGTETTEKISTIIKKSHMLVWNGPAGLFENPYFNCSTNYLARLIWQQTKHYNLSSIIAGGDTVAAIKATGLAVEGFSYISTGGGAFLEYLEGKDLPGLSVLSII</sequence>
<keyword evidence="6 9" id="KW-0547">Nucleotide-binding</keyword>
<evidence type="ECO:0000256" key="6">
    <source>
        <dbReference type="ARBA" id="ARBA00022741"/>
    </source>
</evidence>
<evidence type="ECO:0000256" key="4">
    <source>
        <dbReference type="ARBA" id="ARBA00013061"/>
    </source>
</evidence>